<protein>
    <recommendedName>
        <fullName evidence="4">DoxX family protein</fullName>
    </recommendedName>
</protein>
<dbReference type="AlphaFoldDB" id="A0A401XL93"/>
<keyword evidence="1" id="KW-1133">Transmembrane helix</keyword>
<sequence>MNIRLFISILSLALGIILINGGIKKFKSQPVGPRHHIENIKNGEWDQIPDHVLKIRNYIFGMKQTGYFWQFLGISELLAGLLLVTQFYRIVGLVISVPITLQILLFHIFLEPHDVGELIYTAVMFLTNTGLLAYHYPDWKGILSKPKII</sequence>
<comment type="caution">
    <text evidence="2">The sequence shown here is derived from an EMBL/GenBank/DDBJ whole genome shotgun (WGS) entry which is preliminary data.</text>
</comment>
<feature type="transmembrane region" description="Helical" evidence="1">
    <location>
        <begin position="90"/>
        <end position="110"/>
    </location>
</feature>
<dbReference type="Proteomes" id="UP000286715">
    <property type="component" value="Unassembled WGS sequence"/>
</dbReference>
<evidence type="ECO:0008006" key="4">
    <source>
        <dbReference type="Google" id="ProtNLM"/>
    </source>
</evidence>
<proteinExistence type="predicted"/>
<dbReference type="OrthoDB" id="5524812at2"/>
<feature type="transmembrane region" description="Helical" evidence="1">
    <location>
        <begin position="66"/>
        <end position="84"/>
    </location>
</feature>
<keyword evidence="1" id="KW-0812">Transmembrane</keyword>
<organism evidence="2 3">
    <name type="scientific">Thermaurantimonas aggregans</name>
    <dbReference type="NCBI Taxonomy" id="2173829"/>
    <lineage>
        <taxon>Bacteria</taxon>
        <taxon>Pseudomonadati</taxon>
        <taxon>Bacteroidota</taxon>
        <taxon>Flavobacteriia</taxon>
        <taxon>Flavobacteriales</taxon>
        <taxon>Schleiferiaceae</taxon>
        <taxon>Thermaurantimonas</taxon>
    </lineage>
</organism>
<feature type="transmembrane region" description="Helical" evidence="1">
    <location>
        <begin position="6"/>
        <end position="23"/>
    </location>
</feature>
<name>A0A401XL93_9FLAO</name>
<reference evidence="2 3" key="1">
    <citation type="submission" date="2018-11" db="EMBL/GenBank/DDBJ databases">
        <title>Schleiferia aggregans sp. nov., a moderately thermophilic heterotrophic bacterium isolated from microbial mats at a terrestrial hot spring.</title>
        <authorList>
            <person name="Iino T."/>
            <person name="Ohkuma M."/>
            <person name="Haruta S."/>
        </authorList>
    </citation>
    <scope>NUCLEOTIDE SEQUENCE [LARGE SCALE GENOMIC DNA]</scope>
    <source>
        <strain evidence="2 3">LA</strain>
    </source>
</reference>
<keyword evidence="1" id="KW-0472">Membrane</keyword>
<feature type="transmembrane region" description="Helical" evidence="1">
    <location>
        <begin position="117"/>
        <end position="136"/>
    </location>
</feature>
<accession>A0A401XL93</accession>
<evidence type="ECO:0000313" key="2">
    <source>
        <dbReference type="EMBL" id="GCD77789.1"/>
    </source>
</evidence>
<dbReference type="EMBL" id="BHZE01000011">
    <property type="protein sequence ID" value="GCD77789.1"/>
    <property type="molecule type" value="Genomic_DNA"/>
</dbReference>
<evidence type="ECO:0000313" key="3">
    <source>
        <dbReference type="Proteomes" id="UP000286715"/>
    </source>
</evidence>
<dbReference type="RefSeq" id="WP_124397857.1">
    <property type="nucleotide sequence ID" value="NZ_BHZE01000011.1"/>
</dbReference>
<keyword evidence="3" id="KW-1185">Reference proteome</keyword>
<evidence type="ECO:0000256" key="1">
    <source>
        <dbReference type="SAM" id="Phobius"/>
    </source>
</evidence>
<gene>
    <name evidence="2" type="ORF">JCM31826_12710</name>
</gene>